<evidence type="ECO:0000256" key="1">
    <source>
        <dbReference type="ARBA" id="ARBA00022737"/>
    </source>
</evidence>
<dbReference type="PROSITE" id="PS50088">
    <property type="entry name" value="ANK_REPEAT"/>
    <property type="match status" value="1"/>
</dbReference>
<dbReference type="SUPFAM" id="SSF48403">
    <property type="entry name" value="Ankyrin repeat"/>
    <property type="match status" value="1"/>
</dbReference>
<dbReference type="PANTHER" id="PTHR24171">
    <property type="entry name" value="ANKYRIN REPEAT DOMAIN-CONTAINING PROTEIN 39-RELATED"/>
    <property type="match status" value="1"/>
</dbReference>
<evidence type="ECO:0000313" key="3">
    <source>
        <dbReference type="EMBL" id="KKM01405.1"/>
    </source>
</evidence>
<comment type="caution">
    <text evidence="3">The sequence shown here is derived from an EMBL/GenBank/DDBJ whole genome shotgun (WGS) entry which is preliminary data.</text>
</comment>
<dbReference type="InterPro" id="IPR002110">
    <property type="entry name" value="Ankyrin_rpt"/>
</dbReference>
<protein>
    <submittedName>
        <fullName evidence="3">Uncharacterized protein</fullName>
    </submittedName>
</protein>
<dbReference type="EMBL" id="LAZR01017204">
    <property type="protein sequence ID" value="KKM01405.1"/>
    <property type="molecule type" value="Genomic_DNA"/>
</dbReference>
<reference evidence="3" key="1">
    <citation type="journal article" date="2015" name="Nature">
        <title>Complex archaea that bridge the gap between prokaryotes and eukaryotes.</title>
        <authorList>
            <person name="Spang A."/>
            <person name="Saw J.H."/>
            <person name="Jorgensen S.L."/>
            <person name="Zaremba-Niedzwiedzka K."/>
            <person name="Martijn J."/>
            <person name="Lind A.E."/>
            <person name="van Eijk R."/>
            <person name="Schleper C."/>
            <person name="Guy L."/>
            <person name="Ettema T.J."/>
        </authorList>
    </citation>
    <scope>NUCLEOTIDE SEQUENCE</scope>
</reference>
<dbReference type="InterPro" id="IPR036770">
    <property type="entry name" value="Ankyrin_rpt-contain_sf"/>
</dbReference>
<proteinExistence type="predicted"/>
<keyword evidence="2" id="KW-0040">ANK repeat</keyword>
<accession>A0A0F9GRI7</accession>
<dbReference type="AlphaFoldDB" id="A0A0F9GRI7"/>
<dbReference type="Pfam" id="PF12796">
    <property type="entry name" value="Ank_2"/>
    <property type="match status" value="1"/>
</dbReference>
<feature type="non-terminal residue" evidence="3">
    <location>
        <position position="45"/>
    </location>
</feature>
<organism evidence="3">
    <name type="scientific">marine sediment metagenome</name>
    <dbReference type="NCBI Taxonomy" id="412755"/>
    <lineage>
        <taxon>unclassified sequences</taxon>
        <taxon>metagenomes</taxon>
        <taxon>ecological metagenomes</taxon>
    </lineage>
</organism>
<sequence length="45" mass="4913">MKGNTDVAKLLIEEGADVNAHGWYGSTALMWVSAWGHTEVVKLLI</sequence>
<dbReference type="Gene3D" id="1.25.40.20">
    <property type="entry name" value="Ankyrin repeat-containing domain"/>
    <property type="match status" value="1"/>
</dbReference>
<evidence type="ECO:0000256" key="2">
    <source>
        <dbReference type="ARBA" id="ARBA00023043"/>
    </source>
</evidence>
<name>A0A0F9GRI7_9ZZZZ</name>
<keyword evidence="1" id="KW-0677">Repeat</keyword>
<gene>
    <name evidence="3" type="ORF">LCGC14_1794730</name>
</gene>